<feature type="compositionally biased region" description="Polar residues" evidence="1">
    <location>
        <begin position="5114"/>
        <end position="5135"/>
    </location>
</feature>
<dbReference type="InterPro" id="IPR051200">
    <property type="entry name" value="Host-pathogen_enzymatic-act"/>
</dbReference>
<dbReference type="Proteomes" id="UP000710385">
    <property type="component" value="Unassembled WGS sequence"/>
</dbReference>
<dbReference type="SUPFAM" id="SSF101908">
    <property type="entry name" value="Putative isomerase YbhE"/>
    <property type="match status" value="1"/>
</dbReference>
<evidence type="ECO:0000313" key="4">
    <source>
        <dbReference type="Proteomes" id="UP000710385"/>
    </source>
</evidence>
<dbReference type="Pfam" id="PF08309">
    <property type="entry name" value="LVIVD"/>
    <property type="match status" value="44"/>
</dbReference>
<keyword evidence="2" id="KW-1133">Transmembrane helix</keyword>
<gene>
    <name evidence="3" type="ORF">HS096_02625</name>
</gene>
<feature type="region of interest" description="Disordered" evidence="1">
    <location>
        <begin position="1"/>
        <end position="31"/>
    </location>
</feature>
<protein>
    <submittedName>
        <fullName evidence="3">Uncharacterized protein</fullName>
    </submittedName>
</protein>
<dbReference type="SUPFAM" id="SSF51004">
    <property type="entry name" value="C-terminal (heme d1) domain of cytochrome cd1-nitrite reductase"/>
    <property type="match status" value="4"/>
</dbReference>
<proteinExistence type="predicted"/>
<dbReference type="EMBL" id="JABTTY010000001">
    <property type="protein sequence ID" value="MBE7525259.1"/>
    <property type="molecule type" value="Genomic_DNA"/>
</dbReference>
<feature type="transmembrane region" description="Helical" evidence="2">
    <location>
        <begin position="40"/>
        <end position="61"/>
    </location>
</feature>
<accession>A0A928TQD9</accession>
<keyword evidence="2" id="KW-0472">Membrane</keyword>
<dbReference type="SUPFAM" id="SSF50969">
    <property type="entry name" value="YVTN repeat-like/Quinoprotein amine dehydrogenase"/>
    <property type="match status" value="4"/>
</dbReference>
<name>A0A928TQD9_UNCKA</name>
<dbReference type="PANTHER" id="PTHR47197">
    <property type="entry name" value="PROTEIN NIRF"/>
    <property type="match status" value="1"/>
</dbReference>
<comment type="caution">
    <text evidence="3">The sequence shown here is derived from an EMBL/GenBank/DDBJ whole genome shotgun (WGS) entry which is preliminary data.</text>
</comment>
<dbReference type="SUPFAM" id="SSF75011">
    <property type="entry name" value="3-carboxy-cis,cis-mucoante lactonizing enzyme"/>
    <property type="match status" value="5"/>
</dbReference>
<evidence type="ECO:0000313" key="3">
    <source>
        <dbReference type="EMBL" id="MBE7525259.1"/>
    </source>
</evidence>
<organism evidence="3 4">
    <name type="scientific">candidate division WWE3 bacterium</name>
    <dbReference type="NCBI Taxonomy" id="2053526"/>
    <lineage>
        <taxon>Bacteria</taxon>
        <taxon>Katanobacteria</taxon>
    </lineage>
</organism>
<dbReference type="InterPro" id="IPR011044">
    <property type="entry name" value="Quino_amine_DH_bsu"/>
</dbReference>
<dbReference type="InterPro" id="IPR015943">
    <property type="entry name" value="WD40/YVTN_repeat-like_dom_sf"/>
</dbReference>
<dbReference type="InterPro" id="IPR013211">
    <property type="entry name" value="LVIVD"/>
</dbReference>
<evidence type="ECO:0000256" key="1">
    <source>
        <dbReference type="SAM" id="MobiDB-lite"/>
    </source>
</evidence>
<dbReference type="Gene3D" id="2.40.300.10">
    <property type="entry name" value="Head decoration protein D"/>
    <property type="match status" value="2"/>
</dbReference>
<reference evidence="3" key="1">
    <citation type="submission" date="2020-05" db="EMBL/GenBank/DDBJ databases">
        <title>High-Quality Genomes of Partial-Nitritation/Anammox System by Hierarchical Clustering Based Hybrid Assembly.</title>
        <authorList>
            <person name="Liu L."/>
            <person name="Wang Y."/>
            <person name="Che Y."/>
            <person name="Chen Y."/>
            <person name="Xia Y."/>
            <person name="Luo R."/>
            <person name="Cheng S.H."/>
            <person name="Zheng C."/>
            <person name="Zhang T."/>
        </authorList>
    </citation>
    <scope>NUCLEOTIDE SEQUENCE</scope>
    <source>
        <strain evidence="3">H1_PAT1</strain>
    </source>
</reference>
<dbReference type="PANTHER" id="PTHR47197:SF3">
    <property type="entry name" value="DIHYDRO-HEME D1 DEHYDROGENASE"/>
    <property type="match status" value="1"/>
</dbReference>
<sequence length="5149" mass="535820">MIEFTRPKTKENLKEKDSSSNVVPQDGTGEMRPKAKAKKAIFSLNHAIFLLAGLFIFLLSFHPSLAAQGITPQINYQAKLLDSGSIPVANGSYTLKFSIYDAESGGNRLWTASGTLATPASIDVPVTSGGLLSILLGSGTQNSLATVDWNSDSLYLGVTVGSDSEMSPRKRIGAVAQAFNSQSWNGYRTASSVSSGDEVLKLSQTNTSAASSQRTALLLTTSGTSNINDYLLVANNGSSNVFTISRQGHATTTGNLAVSGETILGDAATDFLVVNALVASDFVPDGNGTRSLGTTSNRWNGFFANATSTFLDVSTLTVSTVSASNLTWTNATGTNTTSTNLFTNNLLFAGATGTNANLTGSLNVSGVTSLQNLTFTIATGTSVTTTNLSTTNLAFGSASGSTVSSTNLTFAYATGTILEVSSILTVGGTSVCLQNGTNCPSSSSGDLNWVYDNTNDLVRTTTSTSDVAIGGSTENTSPFFVRVQSTSTRLLLGANGSSTDLVIGASTSSITNTAFQLTGKDLFVLGNIGSASSVYTNGAFVAGSGTTLFGDGFVTKTNGSLTVSASTDILLTPTGNVGVGTSTPSEKLTVVGNIQNTLVQGQTFTLVNTVNIGGSVTNVHVQGDYLFVIDWANDQFEIYNISDPRSIQQVFVTSTNGDPNALYVSGRYAYVVNETGTVGLQIYDISNPASTTAVGFVSVGTRNFWVTVQGKYAYIASITDNILYVVDVSDPRNPVNRGNISLGSQVISVDVQDNYAFVAQQLGNVVSSIDISNPDNPTLVSNVSITSPRAIDVRGGHAYVAQFSLDQLAVIDISNPQQMSVIGSVAVGNDPTGLFVSGRYAYTADNNASAGGISVVDIASSTNPILMSAQLNGGRGYGIHVQGRYAYLGNFGSSTVQIFDVGGTETNALTAGIADIGNLTIRDDAYIASNLSIGGGIQITGIGGLFSLGPIVSADRNSTSTFFGAVSSTRGEFSNQLTVGGVSVCLSNGTNCSGSATPTLQQVTDQGSITTNGITVYGGITTSNLTATGTASSSRMVWTFATGTHTTTTNLFATNALWTNATGTNLFTTNAVFTSATSTNFFSTNVLFTGATGTNANLTGSLNVAGVTSLQNLTFTIATGTSATTTNFFATNLRFTGATGTNAELTSSLTVGGVSVCLQNGTNCPASGSATNFWSYTAATNLLFPATNTVSFALGGATENTAPFFFRRNTTSTRLILGGNGSSTDVVIGATTASNMHTAFQLSGDDLFVAGNIGSASSVYTNGAFIAGTGTTLFGSGFITNTNATLTVSASTTRLSGSFDQIMTSGDSNFVFTRASSTVTGTDPVNVQVVGRYAYVVNRGDSTFQIFDVTDPFAPSSTASISTSSTPQELAVAGRYAYVVASSRLNIFDISSSSQIVPMSSIAVTTETLDTPIHVEGKFAYLAGGTTFTIVDISNPSSPSVVKTLTVGNSIRDVFVRGRFAYLVSWYRVSERNFFVIDVNDPTNPVIHGSVNTKEITGDAGPWAVYVQGSYAYVANQWHDTFSIIDVSNPASPRVRDEIVIGDQPYGVQVQGRYAYVAELGGNSIAVIDVSSSTNATLVQRISLGAGTTPQDLFVSGRYLYVAQSGNEQLSIWKIPGSELISLEANSIEAGTLQVRSKAWVDNELFVGQALNVGTGGIMTNGVLSVSGTATSTIGGPLTVQGKRVCLSDGTNCTADANWTYNGAGNYLTTGTSTLNVLVGGDLTASSSLIVNNPNKMVSVNNFKPNGSGTINGSYVRGNYLYAAGGANFYTIDITNPAAPEVVGTSTGFTNAQWVDVAGKFAYVIDNSTFKMTIVDISQAATPTRLGEVSFGTFVYPIHVKGTYAYVPNYTNGLRIVDISSSTNPFIAASIDPGGFAAGVDLLGNYAYVGNGTGDPDFYVVDISNPKSPVLKSPATFNPGHNNLTVYASGRYAYVAGWDGALTIYDIASSTNLVTKGRVTGLSTQNDVKVAGDYAYMAGTNLFTVLNVSTASSPTVVVATSTPGASYVTIAGKYAYVGGGTSGLYVMDLQGAKISTANIGNLSIQDGSVQRDFEIGNRLNVGGDMQVYKDITAGGLLTILGNGTSTFLGSVSATRGEFTNALTVNGVNVCLSGNINCSGVGGWNYNPSTNSLATATSSIDVLVGIETGTSTFNVLEEVGYTDLGGNGASPQIAVQGDYAYQVDSGLEDLFTIVDISDPVRPREVASTTVLDPTDVTVRGQYAYVTETLNDRLRIFNISSSTRPFEVGSLATGADPSVVAVQGAYAYVVNASAGTLSIVDISDPKSPIEVSESFSSATIGSSVQGIAVSGDFAYLTTINLHSTTKNFTVINVKDPLNPRIEGSTNTHNSGTADCDPRGVVIQGKYAYVANDVASASCVQNAVAIIDVSDPSNPTFAGGSNLGATNIVAARAIAVAGRYAYVASTNVGGGDTNQVAMVDISSSTRPQFINRIGLSNSKRPLDIALQGNYFYVSDNDNNEFTVVKIKGVETQSLVAHAAEIGRLEVRSDGYVAGNFAISGGLTVQGNAVCLANGSGCLWGITADGTITPNRSLADIRVTGDAEFANNVIVLPTSTTAFTTSTIFTFTGVQYGIKIQGDYAYAGVGGRLAIFDISQPSSTQLVSNAFWNSCSVCLPDMFHVAGNYVYLIQDNNSSDTMFQVIDVTDPRNQRRVATFDLGNSGFQAIDGVGKYVYLVNNTDNILVSVDVSNPLSPSLVSSVAVSSTPRDIRVRNGLAYIVSEGTDTISIFDVSNPKAMRELATTSTSLTLPNSSDPRNLDIQGPYAYVMGRTSSTLSIIDISATTTPRVVSQYTTTNANPDSVYVSGRYAYIPMETSSYGIDVVDISTSGTPRRVGFIGTGAVPQDIAIKGRYAFIVEGSGNMRVMDIGAAIETNGLVAHNAEIGQLNVRGNESIGGDLVVRGGAYVGRGGLLVDGGFAVISAATSSFGGNIHVSAAGESRFEGSLYVRTATTNTFLGFVSSTRGEFSQGLSVGGRAVCLRDKTGCPPDALIWTYNSASDTVLTVSSTVDVKIGGSIDNTLVDGDSFKNVSTSTLDGDPKAVKAQGQYVYVAKGNGKLEVFRIGLNGVASSTANVMVTSTAIQDMEVQGRYAYFSLNAGTNNFKVVDLLDPTAPTSVGASSDDSFSSASHYLAVRGKYAYMSGGGKFTVFDITSSTNPFKISQISVAGGLDVYISGNRAYLASASNNQDLQIVDISNPLNPVLLNTIDVPGNGTSDVHVNGHLLYTVPNGTLSADTLRIWDVASSTNASVLGSATIDFQTAETRIVVSGRYAYVSDAQVCNASGNRGRIHVFDVASSTRPIRQIQHLVWNNAHRVTEFDIQGKYLFAGLTDSGTSCANDGTDSLVVIDINGLETNGLIAHSADLGQVSVRGDARFFEDLSVDGTFISYGDFLSYGNFQIGGDLSVGGSISASGTLQITGSITSGNLLPNIHNTYDIGANGTAWKNIYASGTVLATGFVQQMKSAWTIATSSADIFASGLRNPYTVRVQGDYAYVSGFTGNTVGIIKAADGEAPALQSIISMNTSTLALDVSGNYLYVAGYNDRSFRIFDVSSPGDPQEMSSSTFTVLGAIDLRVAGQYAYVSTNDNPGTAGITIIDIADPRKPKQVGRLTGLNSPARFVVRGNTMYLADNTTFKIIDIASSTNPVVLASASCSGNCYSVDVSGHYAFALTRGTPGRILTFDIARAIVPLQVATTTLSVTTDFGANLIARDGIVYWTSGGSAARAGAYRWNPAALAMSFLGEIADATKLTNNDALDIQGNRLFMTGSNSGNTETYVSIIDIGGTTVDSLKAGSAALGSLDVFGDARIDRNLNVLGGVQVGPNGLYSAGDVGISKNLTVVGNMTNILTGSSTLDRAGSLSFSSASLTSIALQGNYVYLSDSREHKVYAVDTTVKSSPATVNTLTVGDGTGDIFVTGNYLYVTNIASPTSSLEIVDISNPGSMTTVATTSLLNPRSVFVQGKYAYVGGSDFSIVDVSNPKGPTIVTSTDPGYGVISDVYVQGRYAFLADTTVSSLHIVDIGDPTNPTIASSTFMDANPRSVYVQGRYAYVAGGDGTTNELRVYTIALPSFPVLRDSVTLEGRPDEVVVHGRYAYVTDIDNNKITVVDVSDPTDIFVVNQTLTTDQPVSMAVGGRYAYVSGKGSSKLEIFDIRGAEINGLIAHSAEFGNMQVLGNGSIYNDLSIGGGLNVGIGGIQTGGSIGAGKITSKPQVTINAKYSSTDQLSAAHVAVRGRYLYMVGGSNILEVIDVQNPQSPVLIATSTLTTSINRLAAEQGRYIFGVGAGSSIDVIDASKPASTTRVHTFTVGGTHEDAFVSGRFLYLIDSSNSVIRIVDVSDPFNPVSRGAVSLPSCTESDVFAQGHFVYATCRGVSGLFYIIDASDPDNPVNVGNYTPGSAVIDIQVQGGYAYLAKLDDTIDIVNITSSTNPTLTSTISGVEDPAIALGGKYLFAGSTGLTTKEIRVYDVSNPSQPALVDTLTLGSSFVGATASLVLSGRYLYFGEASPGNIRIIDTGGMDTGTLQAGAAEIGDLQVLGSGYVQNNLHVEGGFSAGQSAEFHDYVSIHSRVSSTQGILQVHSNCGGSVSARVASFLDASNHLVSIRCNGQLFADNGTIGTGGDYAEYFISNDATLAAGDVVAIDLSSATTVTRGSSSLRPYTLGVVSSNPVVTGMGSLEGHASATLVGLLGQLDTNINASSTPITIGDKLMAGDNGMAVKAKGPGMVLGTALESLASGTGTIRVFVSPHWWAGDLFIASDTGSLLVADLTIASSTMANASTTLVDSPLFSFRGSAYDTGSSTTVTSTFSLWNDMIDTTTTRFTLSHDSTGTSLLTVNSLGDLAISGRFYPSDEGMPQFDKYIFYQATGTPGDYMRTNASGWGTGSYDFAEFFPSAEPLEPGDIVVVDPTEPERVKKSTHIGEGAIVGIVSTKPGFLGGEWKEGHYAIALAGRVPTKVNTENGIIRAGDYLAPSSQPGIAMRATAPGPTAAIALQDYDGTSATSTIIAYVYVGWWGGDDGAGSGASGGTGSAPRAGLAEIASGDKSVEVTFESLGAYPIIHVTPYDLPTGEYGIRNVTDIGFTIVLMQAQTIDLRFAWTAEPSPNSPILFQSNGTSAPYNQTTGEIIQSDSTEGGSPTGGSP</sequence>
<dbReference type="InterPro" id="IPR011048">
    <property type="entry name" value="Haem_d1_sf"/>
</dbReference>
<evidence type="ECO:0000256" key="2">
    <source>
        <dbReference type="SAM" id="Phobius"/>
    </source>
</evidence>
<feature type="region of interest" description="Disordered" evidence="1">
    <location>
        <begin position="5114"/>
        <end position="5149"/>
    </location>
</feature>
<feature type="compositionally biased region" description="Basic and acidic residues" evidence="1">
    <location>
        <begin position="1"/>
        <end position="18"/>
    </location>
</feature>
<dbReference type="Gene3D" id="2.130.10.10">
    <property type="entry name" value="YVTN repeat-like/Quinoprotein amine dehydrogenase"/>
    <property type="match status" value="11"/>
</dbReference>
<keyword evidence="2" id="KW-0812">Transmembrane</keyword>